<evidence type="ECO:0000313" key="2">
    <source>
        <dbReference type="Proteomes" id="UP001634007"/>
    </source>
</evidence>
<keyword evidence="2" id="KW-1185">Reference proteome</keyword>
<dbReference type="AlphaFoldDB" id="A0ABD3LCU7"/>
<dbReference type="Proteomes" id="UP001634007">
    <property type="component" value="Unassembled WGS sequence"/>
</dbReference>
<sequence length="114" mass="13299">MCNNIRGEANLILVSGLCNDASFTHQGYETTVEEVFQDVKVGFQLLQPDPSRQSEHQFLLRAWGVQRGNYKVRMRQLLDSGDEPREERVPMEVRAQYQLVDCRLSYEFDPFQDN</sequence>
<evidence type="ECO:0000313" key="1">
    <source>
        <dbReference type="EMBL" id="KAL3749635.1"/>
    </source>
</evidence>
<reference evidence="1 2" key="1">
    <citation type="submission" date="2024-11" db="EMBL/GenBank/DDBJ databases">
        <title>Chromosome-level genome assembly of Eucalyptus globulus Labill. provides insights into its genome evolution.</title>
        <authorList>
            <person name="Li X."/>
        </authorList>
    </citation>
    <scope>NUCLEOTIDE SEQUENCE [LARGE SCALE GENOMIC DNA]</scope>
    <source>
        <strain evidence="1">CL2024</strain>
        <tissue evidence="1">Fresh tender leaves</tissue>
    </source>
</reference>
<dbReference type="EMBL" id="JBJKBG010000002">
    <property type="protein sequence ID" value="KAL3749635.1"/>
    <property type="molecule type" value="Genomic_DNA"/>
</dbReference>
<organism evidence="1 2">
    <name type="scientific">Eucalyptus globulus</name>
    <name type="common">Tasmanian blue gum</name>
    <dbReference type="NCBI Taxonomy" id="34317"/>
    <lineage>
        <taxon>Eukaryota</taxon>
        <taxon>Viridiplantae</taxon>
        <taxon>Streptophyta</taxon>
        <taxon>Embryophyta</taxon>
        <taxon>Tracheophyta</taxon>
        <taxon>Spermatophyta</taxon>
        <taxon>Magnoliopsida</taxon>
        <taxon>eudicotyledons</taxon>
        <taxon>Gunneridae</taxon>
        <taxon>Pentapetalae</taxon>
        <taxon>rosids</taxon>
        <taxon>malvids</taxon>
        <taxon>Myrtales</taxon>
        <taxon>Myrtaceae</taxon>
        <taxon>Myrtoideae</taxon>
        <taxon>Eucalypteae</taxon>
        <taxon>Eucalyptus</taxon>
    </lineage>
</organism>
<proteinExistence type="predicted"/>
<protein>
    <submittedName>
        <fullName evidence="1">Uncharacterized protein</fullName>
    </submittedName>
</protein>
<accession>A0ABD3LCU7</accession>
<comment type="caution">
    <text evidence="1">The sequence shown here is derived from an EMBL/GenBank/DDBJ whole genome shotgun (WGS) entry which is preliminary data.</text>
</comment>
<name>A0ABD3LCU7_EUCGL</name>
<gene>
    <name evidence="1" type="ORF">ACJRO7_010721</name>
</gene>